<feature type="region of interest" description="Disordered" evidence="5">
    <location>
        <begin position="23"/>
        <end position="69"/>
    </location>
</feature>
<evidence type="ECO:0000256" key="1">
    <source>
        <dbReference type="ARBA" id="ARBA00004123"/>
    </source>
</evidence>
<dbReference type="GeneID" id="81378262"/>
<gene>
    <name evidence="7" type="ORF">N7469_000175</name>
</gene>
<accession>A0A9W9PCH9</accession>
<protein>
    <submittedName>
        <fullName evidence="7">C6 transcription factor</fullName>
    </submittedName>
</protein>
<feature type="domain" description="Xylanolytic transcriptional activator regulatory" evidence="6">
    <location>
        <begin position="142"/>
        <end position="369"/>
    </location>
</feature>
<name>A0A9W9PCH9_PENCI</name>
<evidence type="ECO:0000259" key="6">
    <source>
        <dbReference type="Pfam" id="PF04082"/>
    </source>
</evidence>
<sequence length="623" mass="71212">MTERTRTDSGFSNVADNMIQQKVAGSSVAARSGNIDYQPRNELDEVDTPSLPSALSAKSEGMTETATPQDEHKILETVSQDAAVTLEFLALSRQNILSVVQLDHQQQNEDGNTSQPIDLIFTKTQVDEMMIYHEDNIAWVHNVVHMPTFRQQCKEMFESPLSRHQMRLALYYAMLAVTLYHIHSSKLQDMEIHTTTGVELSLLCYQKTIDTLNTADFMKNHSIYSVQAICLLIYIGHNIGQSDRISVLLASASRIAQCLGLHRLDTQTPSKILQCNDTDTKQRLLIEREVSKRAWWFLVRQDWLQIPYNNTYNIHPSQFDTPMPKNCVDQNLAMSPSGDIADQSQHHYTQGSYTSILNRAAVIIWDLQDKMCRRLDEKDDRDENDRKRLYAEVLRADGELKNLVEEMPPFFKSNGHKTSGIPGYILQQRTILLLSIAHKFYSIHRHFQILSLKDPWFAYTKVSCLPLMCRYLTNFLALPDNEYTYTVSNLWTVNAQVLTAALWLLFELIFAKNEDGQIFDTQQIQDLALKSLQFLQLNRDKSSIAKRGIGLIESMLDTNKAIKEGSRQQFSLEEIISRVEATEKEQGESISKESPSDPLSSQMADFLLGDHLAWEDILNAFDM</sequence>
<dbReference type="AlphaFoldDB" id="A0A9W9PCH9"/>
<dbReference type="InterPro" id="IPR050613">
    <property type="entry name" value="Sec_Metabolite_Reg"/>
</dbReference>
<dbReference type="GO" id="GO:0008270">
    <property type="term" value="F:zinc ion binding"/>
    <property type="evidence" value="ECO:0007669"/>
    <property type="project" value="InterPro"/>
</dbReference>
<dbReference type="RefSeq" id="XP_056504852.1">
    <property type="nucleotide sequence ID" value="XM_056639095.1"/>
</dbReference>
<dbReference type="CDD" id="cd12148">
    <property type="entry name" value="fungal_TF_MHR"/>
    <property type="match status" value="1"/>
</dbReference>
<proteinExistence type="predicted"/>
<evidence type="ECO:0000256" key="5">
    <source>
        <dbReference type="SAM" id="MobiDB-lite"/>
    </source>
</evidence>
<reference evidence="7" key="2">
    <citation type="journal article" date="2023" name="IMA Fungus">
        <title>Comparative genomic study of the Penicillium genus elucidates a diverse pangenome and 15 lateral gene transfer events.</title>
        <authorList>
            <person name="Petersen C."/>
            <person name="Sorensen T."/>
            <person name="Nielsen M.R."/>
            <person name="Sondergaard T.E."/>
            <person name="Sorensen J.L."/>
            <person name="Fitzpatrick D.A."/>
            <person name="Frisvad J.C."/>
            <person name="Nielsen K.L."/>
        </authorList>
    </citation>
    <scope>NUCLEOTIDE SEQUENCE</scope>
    <source>
        <strain evidence="7">IBT 23319</strain>
    </source>
</reference>
<dbReference type="EMBL" id="JAPQKT010000001">
    <property type="protein sequence ID" value="KAJ5241848.1"/>
    <property type="molecule type" value="Genomic_DNA"/>
</dbReference>
<evidence type="ECO:0000256" key="4">
    <source>
        <dbReference type="ARBA" id="ARBA00023242"/>
    </source>
</evidence>
<keyword evidence="3" id="KW-0804">Transcription</keyword>
<evidence type="ECO:0000313" key="8">
    <source>
        <dbReference type="Proteomes" id="UP001147733"/>
    </source>
</evidence>
<organism evidence="7 8">
    <name type="scientific">Penicillium citrinum</name>
    <dbReference type="NCBI Taxonomy" id="5077"/>
    <lineage>
        <taxon>Eukaryota</taxon>
        <taxon>Fungi</taxon>
        <taxon>Dikarya</taxon>
        <taxon>Ascomycota</taxon>
        <taxon>Pezizomycotina</taxon>
        <taxon>Eurotiomycetes</taxon>
        <taxon>Eurotiomycetidae</taxon>
        <taxon>Eurotiales</taxon>
        <taxon>Aspergillaceae</taxon>
        <taxon>Penicillium</taxon>
    </lineage>
</organism>
<keyword evidence="4" id="KW-0539">Nucleus</keyword>
<dbReference type="Proteomes" id="UP001147733">
    <property type="component" value="Unassembled WGS sequence"/>
</dbReference>
<evidence type="ECO:0000313" key="7">
    <source>
        <dbReference type="EMBL" id="KAJ5241848.1"/>
    </source>
</evidence>
<keyword evidence="2" id="KW-0805">Transcription regulation</keyword>
<comment type="subcellular location">
    <subcellularLocation>
        <location evidence="1">Nucleus</location>
    </subcellularLocation>
</comment>
<dbReference type="GO" id="GO:0003677">
    <property type="term" value="F:DNA binding"/>
    <property type="evidence" value="ECO:0007669"/>
    <property type="project" value="InterPro"/>
</dbReference>
<keyword evidence="8" id="KW-1185">Reference proteome</keyword>
<dbReference type="InterPro" id="IPR007219">
    <property type="entry name" value="XnlR_reg_dom"/>
</dbReference>
<evidence type="ECO:0000256" key="2">
    <source>
        <dbReference type="ARBA" id="ARBA00023015"/>
    </source>
</evidence>
<dbReference type="OrthoDB" id="410267at2759"/>
<dbReference type="GO" id="GO:0005634">
    <property type="term" value="C:nucleus"/>
    <property type="evidence" value="ECO:0007669"/>
    <property type="project" value="UniProtKB-SubCell"/>
</dbReference>
<comment type="caution">
    <text evidence="7">The sequence shown here is derived from an EMBL/GenBank/DDBJ whole genome shotgun (WGS) entry which is preliminary data.</text>
</comment>
<dbReference type="PANTHER" id="PTHR31001:SF90">
    <property type="entry name" value="CENTROMERE DNA-BINDING PROTEIN COMPLEX CBF3 SUBUNIT B"/>
    <property type="match status" value="1"/>
</dbReference>
<dbReference type="Pfam" id="PF04082">
    <property type="entry name" value="Fungal_trans"/>
    <property type="match status" value="1"/>
</dbReference>
<dbReference type="GO" id="GO:0006351">
    <property type="term" value="P:DNA-templated transcription"/>
    <property type="evidence" value="ECO:0007669"/>
    <property type="project" value="InterPro"/>
</dbReference>
<reference evidence="7" key="1">
    <citation type="submission" date="2022-11" db="EMBL/GenBank/DDBJ databases">
        <authorList>
            <person name="Petersen C."/>
        </authorList>
    </citation>
    <scope>NUCLEOTIDE SEQUENCE</scope>
    <source>
        <strain evidence="7">IBT 23319</strain>
    </source>
</reference>
<evidence type="ECO:0000256" key="3">
    <source>
        <dbReference type="ARBA" id="ARBA00023163"/>
    </source>
</evidence>
<dbReference type="PANTHER" id="PTHR31001">
    <property type="entry name" value="UNCHARACTERIZED TRANSCRIPTIONAL REGULATORY PROTEIN"/>
    <property type="match status" value="1"/>
</dbReference>